<protein>
    <recommendedName>
        <fullName evidence="2">At1g61320/AtMIF1 LRR domain-containing protein</fullName>
    </recommendedName>
</protein>
<accession>A0ABC8VUP3</accession>
<evidence type="ECO:0000313" key="4">
    <source>
        <dbReference type="Proteomes" id="UP001497457"/>
    </source>
</evidence>
<sequence length="479" mass="55234">MDMMTNSPTIQETGHGDHPKPTNNSNNRPSARFCHLHPDILYRIASKLPPKEFAKTSILSSDWRWSACPRLTFDAAAICKCRREVLHLHNRFRSYYINEVNGVLHIHQDKLVETLEVKVDFVDSILLAHHIDTWVHFAVSSRTKNLTLDLKPKRFSEYDDRYVFPFQLLDQESISRLQHMQLSFVSLNPPSQFKGFPNLRKLHLQTLHINRKDLENMLSSCSTLEWLCIDRCHLDDELIIVDSPLPRLLYLRVHFCFTKIKFNAVNLATFEYDGDFIPIDLVQSSKLQSANIRFMTATFQHALISLLNGLPSVQSLTLQIRVQYIQKQWLWDNPLKFTNLKHIQLVMFILLEDVDKVLYSLAFFRATPFIEKLEVHFAGCGLWLAEAGPSRKDLGQCKYVHLKNIWISGFKAAKGQLEFLLHLIENAPALEVLLVEIGEYPPFNSWFGAGGPPIKKAMDIARTCMRPILPQNATFDIKG</sequence>
<dbReference type="SUPFAM" id="SSF52047">
    <property type="entry name" value="RNI-like"/>
    <property type="match status" value="1"/>
</dbReference>
<evidence type="ECO:0000313" key="3">
    <source>
        <dbReference type="EMBL" id="CAL4897033.1"/>
    </source>
</evidence>
<keyword evidence="4" id="KW-1185">Reference proteome</keyword>
<evidence type="ECO:0000259" key="2">
    <source>
        <dbReference type="Pfam" id="PF23622"/>
    </source>
</evidence>
<reference evidence="3" key="1">
    <citation type="submission" date="2024-10" db="EMBL/GenBank/DDBJ databases">
        <authorList>
            <person name="Ryan C."/>
        </authorList>
    </citation>
    <scope>NUCLEOTIDE SEQUENCE [LARGE SCALE GENOMIC DNA]</scope>
</reference>
<dbReference type="AlphaFoldDB" id="A0ABC8VUP3"/>
<feature type="domain" description="At1g61320/AtMIF1 LRR" evidence="2">
    <location>
        <begin position="103"/>
        <end position="437"/>
    </location>
</feature>
<dbReference type="PANTHER" id="PTHR34145">
    <property type="entry name" value="OS02G0105600 PROTEIN"/>
    <property type="match status" value="1"/>
</dbReference>
<proteinExistence type="predicted"/>
<feature type="compositionally biased region" description="Polar residues" evidence="1">
    <location>
        <begin position="1"/>
        <end position="12"/>
    </location>
</feature>
<dbReference type="InterPro" id="IPR032675">
    <property type="entry name" value="LRR_dom_sf"/>
</dbReference>
<feature type="region of interest" description="Disordered" evidence="1">
    <location>
        <begin position="1"/>
        <end position="29"/>
    </location>
</feature>
<gene>
    <name evidence="3" type="ORF">URODEC1_LOCUS7015</name>
</gene>
<name>A0ABC8VUP3_9POAL</name>
<dbReference type="Pfam" id="PF23622">
    <property type="entry name" value="LRR_At1g61320_AtMIF1"/>
    <property type="match status" value="1"/>
</dbReference>
<organism evidence="3 4">
    <name type="scientific">Urochloa decumbens</name>
    <dbReference type="NCBI Taxonomy" id="240449"/>
    <lineage>
        <taxon>Eukaryota</taxon>
        <taxon>Viridiplantae</taxon>
        <taxon>Streptophyta</taxon>
        <taxon>Embryophyta</taxon>
        <taxon>Tracheophyta</taxon>
        <taxon>Spermatophyta</taxon>
        <taxon>Magnoliopsida</taxon>
        <taxon>Liliopsida</taxon>
        <taxon>Poales</taxon>
        <taxon>Poaceae</taxon>
        <taxon>PACMAD clade</taxon>
        <taxon>Panicoideae</taxon>
        <taxon>Panicodae</taxon>
        <taxon>Paniceae</taxon>
        <taxon>Melinidinae</taxon>
        <taxon>Urochloa</taxon>
    </lineage>
</organism>
<dbReference type="InterPro" id="IPR055357">
    <property type="entry name" value="LRR_At1g61320_AtMIF1"/>
</dbReference>
<dbReference type="Gene3D" id="3.80.10.10">
    <property type="entry name" value="Ribonuclease Inhibitor"/>
    <property type="match status" value="1"/>
</dbReference>
<evidence type="ECO:0000256" key="1">
    <source>
        <dbReference type="SAM" id="MobiDB-lite"/>
    </source>
</evidence>
<dbReference type="InterPro" id="IPR053772">
    <property type="entry name" value="At1g61320/At1g61330-like"/>
</dbReference>
<dbReference type="PANTHER" id="PTHR34145:SF57">
    <property type="entry name" value="F-BOX DOMAIN-CONTAINING PROTEIN"/>
    <property type="match status" value="1"/>
</dbReference>
<dbReference type="Proteomes" id="UP001497457">
    <property type="component" value="Chromosome 10rd"/>
</dbReference>
<dbReference type="EMBL" id="OZ075120">
    <property type="protein sequence ID" value="CAL4897033.1"/>
    <property type="molecule type" value="Genomic_DNA"/>
</dbReference>